<evidence type="ECO:0000256" key="8">
    <source>
        <dbReference type="ARBA" id="ARBA00022989"/>
    </source>
</evidence>
<dbReference type="Pfam" id="PF14849">
    <property type="entry name" value="YidC_periplas"/>
    <property type="match status" value="1"/>
</dbReference>
<dbReference type="GO" id="GO:0015031">
    <property type="term" value="P:protein transport"/>
    <property type="evidence" value="ECO:0007669"/>
    <property type="project" value="UniProtKB-KW"/>
</dbReference>
<dbReference type="InterPro" id="IPR001708">
    <property type="entry name" value="YidC/ALB3/OXA1/COX18"/>
</dbReference>
<keyword evidence="6 13" id="KW-0812">Transmembrane</keyword>
<dbReference type="InterPro" id="IPR028055">
    <property type="entry name" value="YidC/Oxa/ALB_C"/>
</dbReference>
<dbReference type="GO" id="GO:0051205">
    <property type="term" value="P:protein insertion into membrane"/>
    <property type="evidence" value="ECO:0007669"/>
    <property type="project" value="TreeGrafter"/>
</dbReference>
<dbReference type="CDD" id="cd19961">
    <property type="entry name" value="EcYidC-like_peri"/>
    <property type="match status" value="1"/>
</dbReference>
<keyword evidence="17" id="KW-1185">Reference proteome</keyword>
<name>C5WC28_9ENTR</name>
<dbReference type="InterPro" id="IPR047196">
    <property type="entry name" value="YidC_ALB_C"/>
</dbReference>
<dbReference type="OrthoDB" id="9780552at2"/>
<evidence type="ECO:0000256" key="5">
    <source>
        <dbReference type="ARBA" id="ARBA00022475"/>
    </source>
</evidence>
<evidence type="ECO:0000256" key="4">
    <source>
        <dbReference type="ARBA" id="ARBA00022448"/>
    </source>
</evidence>
<evidence type="ECO:0000256" key="12">
    <source>
        <dbReference type="ARBA" id="ARBA00033342"/>
    </source>
</evidence>
<proteinExistence type="inferred from homology"/>
<feature type="transmembrane region" description="Helical" evidence="13">
    <location>
        <begin position="417"/>
        <end position="438"/>
    </location>
</feature>
<dbReference type="InterPro" id="IPR038221">
    <property type="entry name" value="YidC_periplasmic_sf"/>
</dbReference>
<dbReference type="Gene3D" id="2.70.98.90">
    <property type="match status" value="1"/>
</dbReference>
<evidence type="ECO:0000313" key="17">
    <source>
        <dbReference type="Proteomes" id="UP000061704"/>
    </source>
</evidence>
<dbReference type="PANTHER" id="PTHR12428:SF65">
    <property type="entry name" value="CYTOCHROME C OXIDASE ASSEMBLY PROTEIN COX18, MITOCHONDRIAL"/>
    <property type="match status" value="1"/>
</dbReference>
<keyword evidence="4 13" id="KW-0813">Transport</keyword>
<feature type="transmembrane region" description="Helical" evidence="13">
    <location>
        <begin position="348"/>
        <end position="367"/>
    </location>
</feature>
<evidence type="ECO:0000256" key="3">
    <source>
        <dbReference type="ARBA" id="ARBA00015325"/>
    </source>
</evidence>
<dbReference type="HOGENOM" id="CLU_016535_3_0_6"/>
<dbReference type="InterPro" id="IPR019998">
    <property type="entry name" value="Membr_insert_YidC"/>
</dbReference>
<dbReference type="PANTHER" id="PTHR12428">
    <property type="entry name" value="OXA1"/>
    <property type="match status" value="1"/>
</dbReference>
<dbReference type="Proteomes" id="UP000061704">
    <property type="component" value="Chromosome"/>
</dbReference>
<evidence type="ECO:0000256" key="2">
    <source>
        <dbReference type="ARBA" id="ARBA00010527"/>
    </source>
</evidence>
<dbReference type="GO" id="GO:0005886">
    <property type="term" value="C:plasma membrane"/>
    <property type="evidence" value="ECO:0007669"/>
    <property type="project" value="UniProtKB-SubCell"/>
</dbReference>
<keyword evidence="5 13" id="KW-1003">Cell membrane</keyword>
<keyword evidence="9 13" id="KW-0472">Membrane</keyword>
<dbReference type="NCBIfam" id="NF002352">
    <property type="entry name" value="PRK01318.1-3"/>
    <property type="match status" value="1"/>
</dbReference>
<keyword evidence="8 13" id="KW-1133">Transmembrane helix</keyword>
<dbReference type="PRINTS" id="PR01900">
    <property type="entry name" value="YIDCPROTEIN"/>
</dbReference>
<keyword evidence="7 13" id="KW-0653">Protein transport</keyword>
<reference evidence="16 17" key="1">
    <citation type="journal article" date="2011" name="Genome Biol. Evol.">
        <title>Reductive evolution of bacterial genome in insect gut environment.</title>
        <authorList>
            <person name="Nikoh N."/>
            <person name="Hosokawa T."/>
            <person name="Ohshima K."/>
            <person name="Hattori M."/>
            <person name="Fukatsu T."/>
        </authorList>
    </citation>
    <scope>NUCLEOTIDE SEQUENCE [LARGE SCALE GENOMIC DNA]</scope>
    <source>
        <strain evidence="16 17">Mpkobe</strain>
    </source>
</reference>
<comment type="subcellular location">
    <subcellularLocation>
        <location evidence="1">Cell inner membrane</location>
        <topology evidence="1">Multi-pass membrane protein</topology>
    </subcellularLocation>
    <subcellularLocation>
        <location evidence="13">Cell membrane</location>
        <topology evidence="13">Multi-pass membrane protein</topology>
    </subcellularLocation>
</comment>
<feature type="transmembrane region" description="Helical" evidence="13">
    <location>
        <begin position="7"/>
        <end position="23"/>
    </location>
</feature>
<dbReference type="NCBIfam" id="TIGR03593">
    <property type="entry name" value="yidC_nterm"/>
    <property type="match status" value="1"/>
</dbReference>
<protein>
    <recommendedName>
        <fullName evidence="3 13">Membrane protein insertase YidC</fullName>
    </recommendedName>
    <alternativeName>
        <fullName evidence="12 13">Foldase YidC</fullName>
    </alternativeName>
    <alternativeName>
        <fullName evidence="11 13">Membrane integrase YidC</fullName>
    </alternativeName>
    <alternativeName>
        <fullName evidence="13">Membrane protein YidC</fullName>
    </alternativeName>
</protein>
<evidence type="ECO:0000256" key="6">
    <source>
        <dbReference type="ARBA" id="ARBA00022692"/>
    </source>
</evidence>
<evidence type="ECO:0000313" key="16">
    <source>
        <dbReference type="EMBL" id="BAH82884.1"/>
    </source>
</evidence>
<dbReference type="AlphaFoldDB" id="C5WC28"/>
<dbReference type="InterPro" id="IPR028053">
    <property type="entry name" value="Membr_insert_YidC_N"/>
</dbReference>
<evidence type="ECO:0000259" key="14">
    <source>
        <dbReference type="Pfam" id="PF02096"/>
    </source>
</evidence>
<evidence type="ECO:0000256" key="13">
    <source>
        <dbReference type="HAMAP-Rule" id="MF_01810"/>
    </source>
</evidence>
<dbReference type="NCBIfam" id="TIGR03592">
    <property type="entry name" value="yidC_oxa1_cterm"/>
    <property type="match status" value="1"/>
</dbReference>
<evidence type="ECO:0000256" key="1">
    <source>
        <dbReference type="ARBA" id="ARBA00004429"/>
    </source>
</evidence>
<dbReference type="EMBL" id="AP010872">
    <property type="protein sequence ID" value="BAH82884.1"/>
    <property type="molecule type" value="Genomic_DNA"/>
</dbReference>
<dbReference type="Pfam" id="PF02096">
    <property type="entry name" value="60KD_IMP"/>
    <property type="match status" value="1"/>
</dbReference>
<evidence type="ECO:0000256" key="11">
    <source>
        <dbReference type="ARBA" id="ARBA00033245"/>
    </source>
</evidence>
<sequence>MNLQRNFYMVTFFFTTLIIWQIWKHNDYLHTKQYENPQQVNNSSKIQQLSNDSKQDKIILVKTDVLSLKINTCGGDIEVAELLSYPKTLNSSQNVVLLENNPQLLYQAQSSIIGPNTPETNEKPIIYQAAQDTFELSNNQKELRVPLTWKSENGVVYTKTFIFRRSQYAVDINYSINNITNDPITVSLLSQLKQTVPITQNANTNSLNLSSSSRIAYSTDHDKYKKYKINDVFKGNHLNTLTNNGWIAMLQKYFATAWIPHTEGNNILYTKYLNNGIAAVCCKSAPITIPAKSKQDLNATMWIGPAIQDQMANVAPYLDLTVDYGYLWFISQPLFKLLRYLNSFIGNWGISIILITLMLRCIMYPLTKAQYISMMKMRMLQPKIKLLRERAGNDQQKMSQDLINLYKKEQVNPLGGCLPLILQMPIFLALYYMLIGSVELRQAPFAFWIHDLSSQDPYYILPILMGITMIIIQRMSPNTVTDEVQHKVMNFMPIMFTVFFLWFPSGLVLYYTISNIITIIQQKLIYRSLKKQGLYIDNIT</sequence>
<dbReference type="GO" id="GO:0032977">
    <property type="term" value="F:membrane insertase activity"/>
    <property type="evidence" value="ECO:0007669"/>
    <property type="project" value="InterPro"/>
</dbReference>
<dbReference type="NCBIfam" id="NF002351">
    <property type="entry name" value="PRK01318.1-1"/>
    <property type="match status" value="1"/>
</dbReference>
<dbReference type="KEGG" id="icp:ICMP_011"/>
<feature type="domain" description="Membrane insertase YidC/Oxa/ALB C-terminal" evidence="14">
    <location>
        <begin position="348"/>
        <end position="527"/>
    </location>
</feature>
<feature type="transmembrane region" description="Helical" evidence="13">
    <location>
        <begin position="458"/>
        <end position="476"/>
    </location>
</feature>
<evidence type="ECO:0000256" key="9">
    <source>
        <dbReference type="ARBA" id="ARBA00023136"/>
    </source>
</evidence>
<evidence type="ECO:0000256" key="7">
    <source>
        <dbReference type="ARBA" id="ARBA00022927"/>
    </source>
</evidence>
<feature type="transmembrane region" description="Helical" evidence="13">
    <location>
        <begin position="488"/>
        <end position="513"/>
    </location>
</feature>
<dbReference type="HAMAP" id="MF_01810">
    <property type="entry name" value="YidC_type1"/>
    <property type="match status" value="1"/>
</dbReference>
<dbReference type="PRINTS" id="PR00701">
    <property type="entry name" value="60KDINNERMP"/>
</dbReference>
<comment type="subunit">
    <text evidence="13">Interacts with the Sec translocase complex via SecD. Specifically interacts with transmembrane segments of nascent integral membrane proteins during membrane integration.</text>
</comment>
<feature type="domain" description="Membrane insertase YidC N-terminal" evidence="15">
    <location>
        <begin position="59"/>
        <end position="337"/>
    </location>
</feature>
<comment type="similarity">
    <text evidence="2 13">Belongs to the OXA1/ALB3/YidC family. Type 1 subfamily.</text>
</comment>
<dbReference type="RefSeq" id="WP_041068562.1">
    <property type="nucleotide sequence ID" value="NZ_AP010872.1"/>
</dbReference>
<organism evidence="16 17">
    <name type="scientific">Candidatus Ishikawaella capsulata Mpkobe</name>
    <dbReference type="NCBI Taxonomy" id="476281"/>
    <lineage>
        <taxon>Bacteria</taxon>
        <taxon>Pseudomonadati</taxon>
        <taxon>Pseudomonadota</taxon>
        <taxon>Gammaproteobacteria</taxon>
        <taxon>Enterobacterales</taxon>
        <taxon>Enterobacteriaceae</taxon>
        <taxon>Candidatus Ishikawella</taxon>
    </lineage>
</organism>
<dbReference type="CDD" id="cd20070">
    <property type="entry name" value="5TM_YidC_Alb3"/>
    <property type="match status" value="1"/>
</dbReference>
<gene>
    <name evidence="13 16" type="primary">yidC</name>
    <name evidence="16" type="ORF">ICMP_011</name>
</gene>
<accession>C5WC28</accession>
<evidence type="ECO:0000259" key="15">
    <source>
        <dbReference type="Pfam" id="PF14849"/>
    </source>
</evidence>
<comment type="function">
    <text evidence="13">Required for the insertion and/or proper folding and/or complex formation of integral membrane proteins into the membrane. Involved in integration of membrane proteins that insert both dependently and independently of the Sec translocase complex, as well as at least some lipoproteins. Aids folding of multispanning membrane proteins.</text>
</comment>
<dbReference type="STRING" id="476281.ICMP_011"/>
<evidence type="ECO:0000256" key="10">
    <source>
        <dbReference type="ARBA" id="ARBA00023186"/>
    </source>
</evidence>
<keyword evidence="10 13" id="KW-0143">Chaperone</keyword>